<evidence type="ECO:0000256" key="2">
    <source>
        <dbReference type="SAM" id="Phobius"/>
    </source>
</evidence>
<feature type="region of interest" description="Disordered" evidence="1">
    <location>
        <begin position="77"/>
        <end position="103"/>
    </location>
</feature>
<comment type="caution">
    <text evidence="3">The sequence shown here is derived from an EMBL/GenBank/DDBJ whole genome shotgun (WGS) entry which is preliminary data.</text>
</comment>
<dbReference type="AlphaFoldDB" id="A0A4R2GVQ8"/>
<keyword evidence="4" id="KW-1185">Reference proteome</keyword>
<keyword evidence="2" id="KW-0812">Transmembrane</keyword>
<gene>
    <name evidence="3" type="ORF">EV666_103251</name>
</gene>
<sequence>MSNTASTSTTSPPWDGARAGGKCGRGPRRALEIVGIVFAFIWFWPLALAYIAWKLMGYPVPNEVRAFMERNFTHLGDFPFGNSNRGAQPRPSSGPTGNSHFDDYRRAEIERLEAERRRLDDEVREFGEFVEELKRAKDREEFDAYMRKRRAMSPTTEA</sequence>
<dbReference type="InterPro" id="IPR021273">
    <property type="entry name" value="DUF2852"/>
</dbReference>
<feature type="compositionally biased region" description="Low complexity" evidence="1">
    <location>
        <begin position="1"/>
        <end position="11"/>
    </location>
</feature>
<accession>A0A4R2GVQ8</accession>
<dbReference type="Pfam" id="PF11014">
    <property type="entry name" value="DUF2852"/>
    <property type="match status" value="1"/>
</dbReference>
<feature type="region of interest" description="Disordered" evidence="1">
    <location>
        <begin position="1"/>
        <end position="24"/>
    </location>
</feature>
<evidence type="ECO:0000313" key="4">
    <source>
        <dbReference type="Proteomes" id="UP000294881"/>
    </source>
</evidence>
<proteinExistence type="predicted"/>
<dbReference type="OrthoDB" id="9806878at2"/>
<name>A0A4R2GVQ8_9HYPH</name>
<protein>
    <submittedName>
        <fullName evidence="3">Uncharacterized protein DUF2852</fullName>
    </submittedName>
</protein>
<feature type="transmembrane region" description="Helical" evidence="2">
    <location>
        <begin position="30"/>
        <end position="53"/>
    </location>
</feature>
<dbReference type="RefSeq" id="WP_132004436.1">
    <property type="nucleotide sequence ID" value="NZ_JBHUNN010000002.1"/>
</dbReference>
<organism evidence="3 4">
    <name type="scientific">Camelimonas lactis</name>
    <dbReference type="NCBI Taxonomy" id="659006"/>
    <lineage>
        <taxon>Bacteria</taxon>
        <taxon>Pseudomonadati</taxon>
        <taxon>Pseudomonadota</taxon>
        <taxon>Alphaproteobacteria</taxon>
        <taxon>Hyphomicrobiales</taxon>
        <taxon>Chelatococcaceae</taxon>
        <taxon>Camelimonas</taxon>
    </lineage>
</organism>
<dbReference type="EMBL" id="SLWL01000003">
    <property type="protein sequence ID" value="TCO14743.1"/>
    <property type="molecule type" value="Genomic_DNA"/>
</dbReference>
<keyword evidence="2" id="KW-1133">Transmembrane helix</keyword>
<reference evidence="3 4" key="1">
    <citation type="submission" date="2019-03" db="EMBL/GenBank/DDBJ databases">
        <title>Genomic Encyclopedia of Type Strains, Phase IV (KMG-IV): sequencing the most valuable type-strain genomes for metagenomic binning, comparative biology and taxonomic classification.</title>
        <authorList>
            <person name="Goeker M."/>
        </authorList>
    </citation>
    <scope>NUCLEOTIDE SEQUENCE [LARGE SCALE GENOMIC DNA]</scope>
    <source>
        <strain evidence="3 4">DSM 22958</strain>
    </source>
</reference>
<feature type="compositionally biased region" description="Polar residues" evidence="1">
    <location>
        <begin position="81"/>
        <end position="99"/>
    </location>
</feature>
<keyword evidence="2" id="KW-0472">Membrane</keyword>
<evidence type="ECO:0000313" key="3">
    <source>
        <dbReference type="EMBL" id="TCO14743.1"/>
    </source>
</evidence>
<evidence type="ECO:0000256" key="1">
    <source>
        <dbReference type="SAM" id="MobiDB-lite"/>
    </source>
</evidence>
<dbReference type="Proteomes" id="UP000294881">
    <property type="component" value="Unassembled WGS sequence"/>
</dbReference>